<protein>
    <recommendedName>
        <fullName evidence="3">DUF1795 domain-containing protein</fullName>
    </recommendedName>
</protein>
<dbReference type="Proteomes" id="UP000488936">
    <property type="component" value="Unassembled WGS sequence"/>
</dbReference>
<keyword evidence="2" id="KW-1185">Reference proteome</keyword>
<dbReference type="AlphaFoldDB" id="A0A7K1GL50"/>
<name>A0A7K1GL50_9FLAO</name>
<gene>
    <name evidence="1" type="ORF">GJV77_06575</name>
</gene>
<evidence type="ECO:0000313" key="1">
    <source>
        <dbReference type="EMBL" id="MTH29587.1"/>
    </source>
</evidence>
<evidence type="ECO:0000313" key="2">
    <source>
        <dbReference type="Proteomes" id="UP000488936"/>
    </source>
</evidence>
<accession>A0A7K1GL50</accession>
<proteinExistence type="predicted"/>
<dbReference type="RefSeq" id="WP_155035585.1">
    <property type="nucleotide sequence ID" value="NZ_JAYMMG010000013.1"/>
</dbReference>
<dbReference type="EMBL" id="WMJY01000011">
    <property type="protein sequence ID" value="MTH29587.1"/>
    <property type="molecule type" value="Genomic_DNA"/>
</dbReference>
<dbReference type="OrthoDB" id="1445763at2"/>
<comment type="caution">
    <text evidence="1">The sequence shown here is derived from an EMBL/GenBank/DDBJ whole genome shotgun (WGS) entry which is preliminary data.</text>
</comment>
<evidence type="ECO:0008006" key="3">
    <source>
        <dbReference type="Google" id="ProtNLM"/>
    </source>
</evidence>
<dbReference type="Gene3D" id="3.40.1000.10">
    <property type="entry name" value="Mog1/PsbP, alpha/beta/alpha sandwich"/>
    <property type="match status" value="1"/>
</dbReference>
<sequence length="165" mass="18706">MKKLIALAILVASTISCNQKQTPPTTVTIEDAYTLEIPSNLAPIQELFPGADLQYGNTYLQTYLIGKKSVKAQTSNFQAFVDQSLALYNKRPNYEIVKKEDVTINGIKGQQYELKMSQKDVYMYMIQTMLNGEKANYLLMGWTTSQNAEVESQKIKETINTFKEL</sequence>
<reference evidence="1 2" key="1">
    <citation type="journal article" date="2006" name="Int. J. Syst. Evol. Microbiol.">
        <title>Myroides pelagicus sp. nov., isolated from seawater in Thailand.</title>
        <authorList>
            <person name="Yoon J."/>
            <person name="Maneerat S."/>
            <person name="Kawai F."/>
            <person name="Yokota A."/>
        </authorList>
    </citation>
    <scope>NUCLEOTIDE SEQUENCE [LARGE SCALE GENOMIC DNA]</scope>
    <source>
        <strain evidence="1 2">SM1T</strain>
    </source>
</reference>
<organism evidence="1 2">
    <name type="scientific">Myroides pelagicus</name>
    <dbReference type="NCBI Taxonomy" id="270914"/>
    <lineage>
        <taxon>Bacteria</taxon>
        <taxon>Pseudomonadati</taxon>
        <taxon>Bacteroidota</taxon>
        <taxon>Flavobacteriia</taxon>
        <taxon>Flavobacteriales</taxon>
        <taxon>Flavobacteriaceae</taxon>
        <taxon>Myroides</taxon>
    </lineage>
</organism>
<dbReference type="PROSITE" id="PS51257">
    <property type="entry name" value="PROKAR_LIPOPROTEIN"/>
    <property type="match status" value="1"/>
</dbReference>